<dbReference type="STRING" id="378806.STAUR_8328"/>
<dbReference type="AlphaFoldDB" id="Q097D1"/>
<keyword evidence="3" id="KW-1185">Reference proteome</keyword>
<reference evidence="1 3" key="2">
    <citation type="journal article" date="2011" name="Mol. Biol. Evol.">
        <title>Comparative genomic analysis of fruiting body formation in Myxococcales.</title>
        <authorList>
            <person name="Huntley S."/>
            <person name="Hamann N."/>
            <person name="Wegener-Feldbrugge S."/>
            <person name="Treuner-Lange A."/>
            <person name="Kube M."/>
            <person name="Reinhardt R."/>
            <person name="Klages S."/>
            <person name="Muller R."/>
            <person name="Ronning C.M."/>
            <person name="Nierman W.C."/>
            <person name="Sogaard-Andersen L."/>
        </authorList>
    </citation>
    <scope>NUCLEOTIDE SEQUENCE [LARGE SCALE GENOMIC DNA]</scope>
    <source>
        <strain evidence="1 3">DW4/3-1</strain>
    </source>
</reference>
<dbReference type="EMBL" id="CP002271">
    <property type="protein sequence ID" value="ADO76082.1"/>
    <property type="molecule type" value="Genomic_DNA"/>
</dbReference>
<evidence type="ECO:0000313" key="4">
    <source>
        <dbReference type="Proteomes" id="UP000032702"/>
    </source>
</evidence>
<reference evidence="2 4" key="1">
    <citation type="submission" date="2006-04" db="EMBL/GenBank/DDBJ databases">
        <authorList>
            <person name="Nierman W.C."/>
        </authorList>
    </citation>
    <scope>NUCLEOTIDE SEQUENCE [LARGE SCALE GENOMIC DNA]</scope>
    <source>
        <strain evidence="2 4">DW4/3-1</strain>
    </source>
</reference>
<dbReference type="EMBL" id="AAMD01000026">
    <property type="protein sequence ID" value="EAU67811.1"/>
    <property type="molecule type" value="Genomic_DNA"/>
</dbReference>
<evidence type="ECO:0000313" key="1">
    <source>
        <dbReference type="EMBL" id="ADO76082.1"/>
    </source>
</evidence>
<dbReference type="Proteomes" id="UP000001351">
    <property type="component" value="Chromosome"/>
</dbReference>
<evidence type="ECO:0000313" key="3">
    <source>
        <dbReference type="Proteomes" id="UP000001351"/>
    </source>
</evidence>
<dbReference type="KEGG" id="sur:STAUR_8328"/>
<name>Q097D1_STIAD</name>
<organism evidence="2 4">
    <name type="scientific">Stigmatella aurantiaca (strain DW4/3-1)</name>
    <dbReference type="NCBI Taxonomy" id="378806"/>
    <lineage>
        <taxon>Bacteria</taxon>
        <taxon>Pseudomonadati</taxon>
        <taxon>Myxococcota</taxon>
        <taxon>Myxococcia</taxon>
        <taxon>Myxococcales</taxon>
        <taxon>Cystobacterineae</taxon>
        <taxon>Archangiaceae</taxon>
        <taxon>Stigmatella</taxon>
    </lineage>
</organism>
<dbReference type="Proteomes" id="UP000032702">
    <property type="component" value="Unassembled WGS sequence"/>
</dbReference>
<gene>
    <name evidence="1" type="ordered locus">STAUR_8328</name>
    <name evidence="2" type="ORF">STIAU_3079</name>
</gene>
<dbReference type="HOGENOM" id="CLU_3048242_0_0_7"/>
<evidence type="ECO:0000313" key="2">
    <source>
        <dbReference type="EMBL" id="EAU67811.1"/>
    </source>
</evidence>
<accession>Q097D1</accession>
<sequence>MSRLIIEGLRIGPVKAGNARVFHLWGYSLPIILDEEVKAALEQSGCAEATFTAV</sequence>
<protein>
    <submittedName>
        <fullName evidence="1">Conserved uncharacterized protein</fullName>
    </submittedName>
</protein>
<proteinExistence type="predicted"/>